<accession>A0A6A5YTU1</accession>
<feature type="domain" description="Heterokaryon incompatibility" evidence="2">
    <location>
        <begin position="141"/>
        <end position="329"/>
    </location>
</feature>
<dbReference type="Pfam" id="PF06985">
    <property type="entry name" value="HET"/>
    <property type="match status" value="1"/>
</dbReference>
<evidence type="ECO:0000256" key="1">
    <source>
        <dbReference type="SAM" id="MobiDB-lite"/>
    </source>
</evidence>
<protein>
    <submittedName>
        <fullName evidence="3">Heterokaryon incompatibility protein-domain-containing protein</fullName>
    </submittedName>
</protein>
<organism evidence="3 4">
    <name type="scientific">Lophiotrema nucula</name>
    <dbReference type="NCBI Taxonomy" id="690887"/>
    <lineage>
        <taxon>Eukaryota</taxon>
        <taxon>Fungi</taxon>
        <taxon>Dikarya</taxon>
        <taxon>Ascomycota</taxon>
        <taxon>Pezizomycotina</taxon>
        <taxon>Dothideomycetes</taxon>
        <taxon>Pleosporomycetidae</taxon>
        <taxon>Pleosporales</taxon>
        <taxon>Lophiotremataceae</taxon>
        <taxon>Lophiotrema</taxon>
    </lineage>
</organism>
<gene>
    <name evidence="3" type="ORF">BDV96DRAFT_202098</name>
</gene>
<reference evidence="3" key="1">
    <citation type="journal article" date="2020" name="Stud. Mycol.">
        <title>101 Dothideomycetes genomes: a test case for predicting lifestyles and emergence of pathogens.</title>
        <authorList>
            <person name="Haridas S."/>
            <person name="Albert R."/>
            <person name="Binder M."/>
            <person name="Bloem J."/>
            <person name="Labutti K."/>
            <person name="Salamov A."/>
            <person name="Andreopoulos B."/>
            <person name="Baker S."/>
            <person name="Barry K."/>
            <person name="Bills G."/>
            <person name="Bluhm B."/>
            <person name="Cannon C."/>
            <person name="Castanera R."/>
            <person name="Culley D."/>
            <person name="Daum C."/>
            <person name="Ezra D."/>
            <person name="Gonzalez J."/>
            <person name="Henrissat B."/>
            <person name="Kuo A."/>
            <person name="Liang C."/>
            <person name="Lipzen A."/>
            <person name="Lutzoni F."/>
            <person name="Magnuson J."/>
            <person name="Mondo S."/>
            <person name="Nolan M."/>
            <person name="Ohm R."/>
            <person name="Pangilinan J."/>
            <person name="Park H.-J."/>
            <person name="Ramirez L."/>
            <person name="Alfaro M."/>
            <person name="Sun H."/>
            <person name="Tritt A."/>
            <person name="Yoshinaga Y."/>
            <person name="Zwiers L.-H."/>
            <person name="Turgeon B."/>
            <person name="Goodwin S."/>
            <person name="Spatafora J."/>
            <person name="Crous P."/>
            <person name="Grigoriev I."/>
        </authorList>
    </citation>
    <scope>NUCLEOTIDE SEQUENCE</scope>
    <source>
        <strain evidence="3">CBS 627.86</strain>
    </source>
</reference>
<evidence type="ECO:0000259" key="2">
    <source>
        <dbReference type="Pfam" id="PF06985"/>
    </source>
</evidence>
<dbReference type="EMBL" id="ML977338">
    <property type="protein sequence ID" value="KAF2110440.1"/>
    <property type="molecule type" value="Genomic_DNA"/>
</dbReference>
<feature type="compositionally biased region" description="Basic and acidic residues" evidence="1">
    <location>
        <begin position="20"/>
        <end position="30"/>
    </location>
</feature>
<evidence type="ECO:0000313" key="3">
    <source>
        <dbReference type="EMBL" id="KAF2110440.1"/>
    </source>
</evidence>
<dbReference type="PANTHER" id="PTHR24148">
    <property type="entry name" value="ANKYRIN REPEAT DOMAIN-CONTAINING PROTEIN 39 HOMOLOG-RELATED"/>
    <property type="match status" value="1"/>
</dbReference>
<dbReference type="InterPro" id="IPR010730">
    <property type="entry name" value="HET"/>
</dbReference>
<dbReference type="Proteomes" id="UP000799770">
    <property type="component" value="Unassembled WGS sequence"/>
</dbReference>
<dbReference type="Pfam" id="PF26639">
    <property type="entry name" value="Het-6_barrel"/>
    <property type="match status" value="1"/>
</dbReference>
<proteinExistence type="predicted"/>
<dbReference type="PANTHER" id="PTHR24148:SF73">
    <property type="entry name" value="HET DOMAIN PROTEIN (AFU_ORTHOLOGUE AFUA_8G01020)"/>
    <property type="match status" value="1"/>
</dbReference>
<evidence type="ECO:0000313" key="4">
    <source>
        <dbReference type="Proteomes" id="UP000799770"/>
    </source>
</evidence>
<dbReference type="AlphaFoldDB" id="A0A6A5YTU1"/>
<keyword evidence="4" id="KW-1185">Reference proteome</keyword>
<sequence>MKQSNLFKKLRRRWSTTEGEGSRKKSDSTGRWRGWSDALLNMRELPDWDGFLPWDCTPAGELSELARLFGRMQKPFPTISRYLTDRFEAPPFEYSVLDAQSTNIRLLRFDLDTPYLPSGGSRCLLVELLLNCFPFDDCPDYHALSYVWGDPTAKVPISVNGKAFAVTENLMLILSHLRRKSFEGWIWIDAICIDQNNMSEKSSVVQQIPSIYEHAKLTLAWLGETAERIGSMDTTSLLGVARMKEIIDGIIGSPEAKQTYPEIENNFISTTDQIGPKQFRDLLWTNQDLVAHLMLRIAELLKGENKACVSQVEEVLYHPLWRRIWIVQEFAHSQETILVAGEHELKLRHFFYVWAVLYRSVLMDPEFGPHLLAPGIRGNIRSIAPLLLLPKDLGGYPKFRSLFELLRATGWFEASDSRDKIFALMGLAEDAPDLSIPTSYALTYESLCTTVSEALLRRHGMGMLSFNAGWTHDRAQSSTRLPSWCSDWRLGTSYTILTDRFAETEDFSACGIVDNIAAAGFDRKNGRILLEATVVDSIQDVQACDLLKLHEDTHLVPLQVWSQLRELSGGQTPPHLSSKSTYIEEALFCVPTAYQRPARDSSLSDSQDRVQEPSESYKILNSEFWNATNSPSEYPSHQPSQHMKSFVQETMNRADGRSVFATEENWLGLGPASTQAGDVLCIFRNARVPHIIRPLENASYLLIGEAYVHGIMYGEYFDENEDFDTREIILE</sequence>
<feature type="region of interest" description="Disordered" evidence="1">
    <location>
        <begin position="12"/>
        <end position="31"/>
    </location>
</feature>
<dbReference type="OrthoDB" id="5386682at2759"/>
<name>A0A6A5YTU1_9PLEO</name>
<dbReference type="InterPro" id="IPR052895">
    <property type="entry name" value="HetReg/Transcr_Mod"/>
</dbReference>